<protein>
    <submittedName>
        <fullName evidence="5">Type I restriction enzyme, S subunit</fullName>
    </submittedName>
</protein>
<evidence type="ECO:0000313" key="5">
    <source>
        <dbReference type="EMBL" id="SDG19281.1"/>
    </source>
</evidence>
<evidence type="ECO:0000313" key="6">
    <source>
        <dbReference type="Proteomes" id="UP000183404"/>
    </source>
</evidence>
<dbReference type="Proteomes" id="UP000183404">
    <property type="component" value="Unassembled WGS sequence"/>
</dbReference>
<dbReference type="RefSeq" id="WP_074592692.1">
    <property type="nucleotide sequence ID" value="NZ_FNBS01000049.1"/>
</dbReference>
<feature type="domain" description="Type I restriction modification DNA specificity" evidence="4">
    <location>
        <begin position="198"/>
        <end position="372"/>
    </location>
</feature>
<sequence length="392" mass="44745">MGSEWKKVKLEQIAVFKNGKKIDENERKANGKYYIYGSNGIIGKTDKFLVSNDCIIIGRVGAYCGSLQYSKDPSWVTDNAIFCLTNKDTDLKFLFYVLKTIPIRDMAGGSAQPLINQEILNNITITCPPLTEQQKIASILSTFDDKIELNNEMNKTLEEIAQAIFKHWFIDFEFPNENGEPYKSSGGEFVDSELGPIPKEWEVKKLGEIGQFKNGINYGREESGDSEYKIVNVRDLVTTDYIVPSRLDTINIDKRKANQYLLKEGDLLIVRSANPGEIGINMNSDSNLIYSSFIIRFRLYDKLQLFYLYFSLKNIKQKLEIYSNGTTLKNINQQILKEVKVMIPTKNILQKFNVIISPIIEKIIASNEQNEKLAKIRDTLLPKLISGEIRVM</sequence>
<dbReference type="GO" id="GO:0003677">
    <property type="term" value="F:DNA binding"/>
    <property type="evidence" value="ECO:0007669"/>
    <property type="project" value="UniProtKB-KW"/>
</dbReference>
<comment type="similarity">
    <text evidence="1">Belongs to the type-I restriction system S methylase family.</text>
</comment>
<gene>
    <name evidence="5" type="ORF">SAMN04244560_01935</name>
</gene>
<dbReference type="Pfam" id="PF01420">
    <property type="entry name" value="Methylase_S"/>
    <property type="match status" value="2"/>
</dbReference>
<name>A0A1G7S8H2_THETY</name>
<dbReference type="GO" id="GO:0009307">
    <property type="term" value="P:DNA restriction-modification system"/>
    <property type="evidence" value="ECO:0007669"/>
    <property type="project" value="UniProtKB-KW"/>
</dbReference>
<organism evidence="5 6">
    <name type="scientific">Thermoanaerobacter thermohydrosulfuricus</name>
    <name type="common">Clostridium thermohydrosulfuricum</name>
    <dbReference type="NCBI Taxonomy" id="1516"/>
    <lineage>
        <taxon>Bacteria</taxon>
        <taxon>Bacillati</taxon>
        <taxon>Bacillota</taxon>
        <taxon>Clostridia</taxon>
        <taxon>Thermoanaerobacterales</taxon>
        <taxon>Thermoanaerobacteraceae</taxon>
        <taxon>Thermoanaerobacter</taxon>
    </lineage>
</organism>
<dbReference type="PANTHER" id="PTHR30408">
    <property type="entry name" value="TYPE-1 RESTRICTION ENZYME ECOKI SPECIFICITY PROTEIN"/>
    <property type="match status" value="1"/>
</dbReference>
<dbReference type="InterPro" id="IPR000055">
    <property type="entry name" value="Restrct_endonuc_typeI_TRD"/>
</dbReference>
<evidence type="ECO:0000256" key="2">
    <source>
        <dbReference type="ARBA" id="ARBA00022747"/>
    </source>
</evidence>
<feature type="domain" description="Type I restriction modification DNA specificity" evidence="4">
    <location>
        <begin position="3"/>
        <end position="159"/>
    </location>
</feature>
<keyword evidence="3" id="KW-0238">DNA-binding</keyword>
<dbReference type="Gene3D" id="3.90.220.20">
    <property type="entry name" value="DNA methylase specificity domains"/>
    <property type="match status" value="2"/>
</dbReference>
<evidence type="ECO:0000256" key="1">
    <source>
        <dbReference type="ARBA" id="ARBA00010923"/>
    </source>
</evidence>
<keyword evidence="2" id="KW-0680">Restriction system</keyword>
<dbReference type="InterPro" id="IPR052021">
    <property type="entry name" value="Type-I_RS_S_subunit"/>
</dbReference>
<dbReference type="SUPFAM" id="SSF116734">
    <property type="entry name" value="DNA methylase specificity domain"/>
    <property type="match status" value="2"/>
</dbReference>
<reference evidence="5 6" key="1">
    <citation type="submission" date="2016-10" db="EMBL/GenBank/DDBJ databases">
        <authorList>
            <person name="de Groot N.N."/>
        </authorList>
    </citation>
    <scope>NUCLEOTIDE SEQUENCE [LARGE SCALE GENOMIC DNA]</scope>
    <source>
        <strain evidence="5 6">DSM 569</strain>
    </source>
</reference>
<proteinExistence type="inferred from homology"/>
<dbReference type="AlphaFoldDB" id="A0A1G7S8H2"/>
<dbReference type="PANTHER" id="PTHR30408:SF13">
    <property type="entry name" value="TYPE I RESTRICTION ENZYME HINDI SPECIFICITY SUBUNIT"/>
    <property type="match status" value="1"/>
</dbReference>
<dbReference type="EMBL" id="FNBS01000049">
    <property type="protein sequence ID" value="SDG19281.1"/>
    <property type="molecule type" value="Genomic_DNA"/>
</dbReference>
<evidence type="ECO:0000259" key="4">
    <source>
        <dbReference type="Pfam" id="PF01420"/>
    </source>
</evidence>
<evidence type="ECO:0000256" key="3">
    <source>
        <dbReference type="ARBA" id="ARBA00023125"/>
    </source>
</evidence>
<accession>A0A1G7S8H2</accession>
<dbReference type="CDD" id="cd17266">
    <property type="entry name" value="RMtype1_S_Sau1132ORF3780P-TRD2-CR2_like"/>
    <property type="match status" value="1"/>
</dbReference>
<dbReference type="InterPro" id="IPR044946">
    <property type="entry name" value="Restrct_endonuc_typeI_TRD_sf"/>
</dbReference>